<accession>A0A2Z4IDU4</accession>
<evidence type="ECO:0000313" key="1">
    <source>
        <dbReference type="EMBL" id="AWW28796.1"/>
    </source>
</evidence>
<dbReference type="OrthoDB" id="9761852at2"/>
<proteinExistence type="predicted"/>
<name>A0A2Z4IDU4_9BACT</name>
<keyword evidence="2" id="KW-1185">Reference proteome</keyword>
<organism evidence="1 2">
    <name type="scientific">Echinicola strongylocentroti</name>
    <dbReference type="NCBI Taxonomy" id="1795355"/>
    <lineage>
        <taxon>Bacteria</taxon>
        <taxon>Pseudomonadati</taxon>
        <taxon>Bacteroidota</taxon>
        <taxon>Cytophagia</taxon>
        <taxon>Cytophagales</taxon>
        <taxon>Cyclobacteriaceae</taxon>
        <taxon>Echinicola</taxon>
    </lineage>
</organism>
<evidence type="ECO:0000313" key="2">
    <source>
        <dbReference type="Proteomes" id="UP000248688"/>
    </source>
</evidence>
<reference evidence="1 2" key="1">
    <citation type="submission" date="2018-06" db="EMBL/GenBank/DDBJ databases">
        <title>Echinicola strongylocentroti sp. nov., isolated from a sea urchin Strongylocentrotus intermedius.</title>
        <authorList>
            <person name="Bae S.S."/>
        </authorList>
    </citation>
    <scope>NUCLEOTIDE SEQUENCE [LARGE SCALE GENOMIC DNA]</scope>
    <source>
        <strain evidence="1 2">MEBiC08714</strain>
    </source>
</reference>
<sequence>MGRDEAVIRIDFDHYSVNDSGDLLLANDPASWKVEEGKLACMVSNKNQYLMLKNDSIARDKGTLSIRTRLGFYNDHVETRGVNWVGFCIGCNRIGDSPANPIGLKAGIGTNGSLFIGDPNIGHIDNPLGKALDGELELEMEISSKSSHNAINLKVLQAGTGNVLAHISKKKISSKTLKGMVGLVSDFKSSEERANKKSAYFTYWEISRGNLNKN</sequence>
<dbReference type="Proteomes" id="UP000248688">
    <property type="component" value="Chromosome"/>
</dbReference>
<dbReference type="AlphaFoldDB" id="A0A2Z4IDU4"/>
<gene>
    <name evidence="1" type="ORF">DN752_00860</name>
</gene>
<dbReference type="EMBL" id="CP030041">
    <property type="protein sequence ID" value="AWW28796.1"/>
    <property type="molecule type" value="Genomic_DNA"/>
</dbReference>
<protein>
    <submittedName>
        <fullName evidence="1">Uncharacterized protein</fullName>
    </submittedName>
</protein>
<dbReference type="KEGG" id="est:DN752_00860"/>
<dbReference type="RefSeq" id="WP_112782217.1">
    <property type="nucleotide sequence ID" value="NZ_CP030041.1"/>
</dbReference>